<evidence type="ECO:0000313" key="2">
    <source>
        <dbReference type="EMBL" id="CAJ0598797.1"/>
    </source>
</evidence>
<dbReference type="EMBL" id="CATQJL010000223">
    <property type="protein sequence ID" value="CAJ0598797.1"/>
    <property type="molecule type" value="Genomic_DNA"/>
</dbReference>
<accession>A0AA36GV77</accession>
<name>A0AA36GV77_CYLNA</name>
<dbReference type="AlphaFoldDB" id="A0AA36GV77"/>
<evidence type="ECO:0000256" key="1">
    <source>
        <dbReference type="ARBA" id="ARBA00022729"/>
    </source>
</evidence>
<dbReference type="PANTHER" id="PTHR22907">
    <property type="entry name" value="GH04558P"/>
    <property type="match status" value="1"/>
</dbReference>
<protein>
    <recommendedName>
        <fullName evidence="4">ZP domain-containing protein</fullName>
    </recommendedName>
</protein>
<dbReference type="Proteomes" id="UP001176961">
    <property type="component" value="Unassembled WGS sequence"/>
</dbReference>
<keyword evidence="1" id="KW-0732">Signal</keyword>
<dbReference type="PANTHER" id="PTHR22907:SF59">
    <property type="entry name" value="CUTICLIN-LIKE PROTEIN 19"/>
    <property type="match status" value="1"/>
</dbReference>
<sequence>MLIAFLALLSSIGADEYADLMRSDVTARVLPLNITINSTDPVNATCAFTLHRASCKNPPLTLNDSISWHTRICFNWRCNAPFHAMRVEDCWVGTRKSPVYIVKHDGCTAESALLHSPSYTSFLRAASIGWLSIRQAGVDELLVSCRITLCHVCDENCREYTPPRQCRDSADRDYQRMWNESAAVERACSPPVETTTVEMMIIPKIVDGFCSRAYRTSSLKRDSPFDYASLAIQ</sequence>
<reference evidence="2" key="1">
    <citation type="submission" date="2023-07" db="EMBL/GenBank/DDBJ databases">
        <authorList>
            <consortium name="CYATHOMIX"/>
        </authorList>
    </citation>
    <scope>NUCLEOTIDE SEQUENCE</scope>
    <source>
        <strain evidence="2">N/A</strain>
    </source>
</reference>
<evidence type="ECO:0008006" key="4">
    <source>
        <dbReference type="Google" id="ProtNLM"/>
    </source>
</evidence>
<comment type="caution">
    <text evidence="2">The sequence shown here is derived from an EMBL/GenBank/DDBJ whole genome shotgun (WGS) entry which is preliminary data.</text>
</comment>
<keyword evidence="3" id="KW-1185">Reference proteome</keyword>
<gene>
    <name evidence="2" type="ORF">CYNAS_LOCUS10780</name>
</gene>
<organism evidence="2 3">
    <name type="scientific">Cylicocyclus nassatus</name>
    <name type="common">Nematode worm</name>
    <dbReference type="NCBI Taxonomy" id="53992"/>
    <lineage>
        <taxon>Eukaryota</taxon>
        <taxon>Metazoa</taxon>
        <taxon>Ecdysozoa</taxon>
        <taxon>Nematoda</taxon>
        <taxon>Chromadorea</taxon>
        <taxon>Rhabditida</taxon>
        <taxon>Rhabditina</taxon>
        <taxon>Rhabditomorpha</taxon>
        <taxon>Strongyloidea</taxon>
        <taxon>Strongylidae</taxon>
        <taxon>Cylicocyclus</taxon>
    </lineage>
</organism>
<proteinExistence type="predicted"/>
<evidence type="ECO:0000313" key="3">
    <source>
        <dbReference type="Proteomes" id="UP001176961"/>
    </source>
</evidence>
<dbReference type="InterPro" id="IPR051962">
    <property type="entry name" value="Cuticlin"/>
</dbReference>